<feature type="transmembrane region" description="Helical" evidence="1">
    <location>
        <begin position="633"/>
        <end position="657"/>
    </location>
</feature>
<evidence type="ECO:0000313" key="3">
    <source>
        <dbReference type="EMBL" id="QNP61692.1"/>
    </source>
</evidence>
<dbReference type="SMART" id="SM00530">
    <property type="entry name" value="HTH_XRE"/>
    <property type="match status" value="1"/>
</dbReference>
<dbReference type="EMBL" id="CP060825">
    <property type="protein sequence ID" value="QNP61692.1"/>
    <property type="molecule type" value="Genomic_DNA"/>
</dbReference>
<keyword evidence="1" id="KW-0812">Transmembrane</keyword>
<feature type="transmembrane region" description="Helical" evidence="1">
    <location>
        <begin position="610"/>
        <end position="627"/>
    </location>
</feature>
<dbReference type="SUPFAM" id="SSF47413">
    <property type="entry name" value="lambda repressor-like DNA-binding domains"/>
    <property type="match status" value="1"/>
</dbReference>
<dbReference type="Pfam" id="PF13560">
    <property type="entry name" value="HTH_31"/>
    <property type="match status" value="1"/>
</dbReference>
<organism evidence="3 4">
    <name type="scientific">Streptomyces genisteinicus</name>
    <dbReference type="NCBI Taxonomy" id="2768068"/>
    <lineage>
        <taxon>Bacteria</taxon>
        <taxon>Bacillati</taxon>
        <taxon>Actinomycetota</taxon>
        <taxon>Actinomycetes</taxon>
        <taxon>Kitasatosporales</taxon>
        <taxon>Streptomycetaceae</taxon>
        <taxon>Streptomyces</taxon>
    </lineage>
</organism>
<dbReference type="Gene3D" id="1.10.260.40">
    <property type="entry name" value="lambda repressor-like DNA-binding domains"/>
    <property type="match status" value="1"/>
</dbReference>
<name>A0A7H0HMC6_9ACTN</name>
<dbReference type="GO" id="GO:0003677">
    <property type="term" value="F:DNA binding"/>
    <property type="evidence" value="ECO:0007669"/>
    <property type="project" value="InterPro"/>
</dbReference>
<dbReference type="InterPro" id="IPR010982">
    <property type="entry name" value="Lambda_DNA-bd_dom_sf"/>
</dbReference>
<dbReference type="InterPro" id="IPR001387">
    <property type="entry name" value="Cro/C1-type_HTH"/>
</dbReference>
<feature type="transmembrane region" description="Helical" evidence="1">
    <location>
        <begin position="518"/>
        <end position="537"/>
    </location>
</feature>
<dbReference type="SUPFAM" id="SSF52540">
    <property type="entry name" value="P-loop containing nucleoside triphosphate hydrolases"/>
    <property type="match status" value="1"/>
</dbReference>
<dbReference type="InterPro" id="IPR027417">
    <property type="entry name" value="P-loop_NTPase"/>
</dbReference>
<keyword evidence="1" id="KW-1133">Transmembrane helix</keyword>
<feature type="domain" description="HTH cro/C1-type" evidence="2">
    <location>
        <begin position="27"/>
        <end position="53"/>
    </location>
</feature>
<dbReference type="Gene3D" id="3.40.50.300">
    <property type="entry name" value="P-loop containing nucleotide triphosphate hydrolases"/>
    <property type="match status" value="1"/>
</dbReference>
<proteinExistence type="predicted"/>
<protein>
    <submittedName>
        <fullName evidence="3">Helix-turn-helix domain-containing protein</fullName>
    </submittedName>
</protein>
<dbReference type="AlphaFoldDB" id="A0A7H0HMC6"/>
<dbReference type="PROSITE" id="PS50943">
    <property type="entry name" value="HTH_CROC1"/>
    <property type="match status" value="1"/>
</dbReference>
<reference evidence="3 4" key="1">
    <citation type="submission" date="2020-08" db="EMBL/GenBank/DDBJ databases">
        <title>A novel species.</title>
        <authorList>
            <person name="Gao J."/>
        </authorList>
    </citation>
    <scope>NUCLEOTIDE SEQUENCE [LARGE SCALE GENOMIC DNA]</scope>
    <source>
        <strain evidence="3 4">CRPJ-33</strain>
    </source>
</reference>
<keyword evidence="1" id="KW-0472">Membrane</keyword>
<evidence type="ECO:0000313" key="4">
    <source>
        <dbReference type="Proteomes" id="UP000516230"/>
    </source>
</evidence>
<dbReference type="KEGG" id="sgj:IAG43_01295"/>
<feature type="transmembrane region" description="Helical" evidence="1">
    <location>
        <begin position="580"/>
        <end position="598"/>
    </location>
</feature>
<gene>
    <name evidence="3" type="ORF">IAG43_01295</name>
</gene>
<evidence type="ECO:0000259" key="2">
    <source>
        <dbReference type="PROSITE" id="PS50943"/>
    </source>
</evidence>
<feature type="transmembrane region" description="Helical" evidence="1">
    <location>
        <begin position="475"/>
        <end position="498"/>
    </location>
</feature>
<accession>A0A7H0HMC6</accession>
<dbReference type="Proteomes" id="UP000516230">
    <property type="component" value="Chromosome"/>
</dbReference>
<keyword evidence="4" id="KW-1185">Reference proteome</keyword>
<sequence length="717" mass="76984">MAASGPGRPQRPVSEAVPALAELAQHLRELRLEAGMTLAELAAAAHWSKAALSTATAGESLPKWKLVRAWVEACGQAPNLRVWEARYLKAQAEYQVMREAVRQQSPAPVPANRGGLPPVAPAPADGIGRLERVPEPAPVVVQHASTALERDGWRSLAPDTRAWSVSAHPSPLKLRYTTVHEDIVDPDAGEGDLSGTYDEIAEVFDLAGCRCLLVLGAPGSGKTQLARHLGTKLMQSRRGDGPVPVLVSLSGWHGSEGLEALLEWTAAALDGATAEHVRGLLASGRMLPVFDDFDGVAPGERVPALHALNLLAQQARFVLISDEIPYTEAVVESDSVISGSAGIRLGPVTPSDLDGWIQHGSRQRTKRELWAAVLAHLAAHPGSPAEHVLSDPLLAGAARLLYTDGRADPGELIAPHATAESLERRLMSHLVDTWLPRRMRNPGPDAKAAGQRMHLALRMLASRQEDLGRAVHTRLALYALPPWSRFTAVILSVVVFGWCVSVTSSTKPDLYGSGTTELSSPGILAAVLLGVGTYVYVRRQYAERAGPPSPWEQATPVAAVPGLIPLSFFLQPPYYSLGEAAGVVLTSAVLALAARLHHRRGSRLTPARHLTELLFLAVAFTAVPIGGTGPSQAVLFLIAAALLTCSTVYGHWLRAALTSRLVWMPLRPSDLTAAMDDATRHGFISRGIDHYTFTHRALLHHYRRPAQPASEWSARPQ</sequence>
<evidence type="ECO:0000256" key="1">
    <source>
        <dbReference type="SAM" id="Phobius"/>
    </source>
</evidence>
<dbReference type="RefSeq" id="WP_187738897.1">
    <property type="nucleotide sequence ID" value="NZ_CP060825.1"/>
</dbReference>